<keyword evidence="6" id="KW-0597">Phosphoprotein</keyword>
<evidence type="ECO:0000256" key="4">
    <source>
        <dbReference type="ARBA" id="ARBA00022490"/>
    </source>
</evidence>
<proteinExistence type="inferred from homology"/>
<evidence type="ECO:0000256" key="14">
    <source>
        <dbReference type="SAM" id="MobiDB-lite"/>
    </source>
</evidence>
<evidence type="ECO:0000256" key="1">
    <source>
        <dbReference type="ARBA" id="ARBA00004300"/>
    </source>
</evidence>
<gene>
    <name evidence="16" type="ORF">NEMBOFW57_001330</name>
</gene>
<comment type="similarity">
    <text evidence="11">Belongs to the dynactin subunit 4 family.</text>
</comment>
<comment type="caution">
    <text evidence="16">The sequence shown here is derived from an EMBL/GenBank/DDBJ whole genome shotgun (WGS) entry which is preliminary data.</text>
</comment>
<dbReference type="GO" id="GO:0005869">
    <property type="term" value="C:dynactin complex"/>
    <property type="evidence" value="ECO:0007669"/>
    <property type="project" value="InterPro"/>
</dbReference>
<evidence type="ECO:0000256" key="5">
    <source>
        <dbReference type="ARBA" id="ARBA00022499"/>
    </source>
</evidence>
<name>A0AAD4I0Q7_9PEZI</name>
<dbReference type="InterPro" id="IPR008603">
    <property type="entry name" value="DCTN4"/>
</dbReference>
<keyword evidence="5" id="KW-1017">Isopeptide bond</keyword>
<dbReference type="EMBL" id="JAHCVI010000001">
    <property type="protein sequence ID" value="KAG7291317.1"/>
    <property type="molecule type" value="Genomic_DNA"/>
</dbReference>
<feature type="region of interest" description="Disordered" evidence="14">
    <location>
        <begin position="302"/>
        <end position="329"/>
    </location>
</feature>
<dbReference type="PANTHER" id="PTHR13034">
    <property type="entry name" value="DYNACTIN P62 SUBUNIT"/>
    <property type="match status" value="1"/>
</dbReference>
<evidence type="ECO:0000256" key="2">
    <source>
        <dbReference type="ARBA" id="ARBA00004529"/>
    </source>
</evidence>
<accession>A0AAD4I0Q7</accession>
<feature type="transmembrane region" description="Helical" evidence="15">
    <location>
        <begin position="87"/>
        <end position="106"/>
    </location>
</feature>
<keyword evidence="17" id="KW-1185">Reference proteome</keyword>
<evidence type="ECO:0000256" key="3">
    <source>
        <dbReference type="ARBA" id="ARBA00004657"/>
    </source>
</evidence>
<evidence type="ECO:0000256" key="9">
    <source>
        <dbReference type="ARBA" id="ARBA00023054"/>
    </source>
</evidence>
<evidence type="ECO:0000313" key="16">
    <source>
        <dbReference type="EMBL" id="KAG7291317.1"/>
    </source>
</evidence>
<dbReference type="Proteomes" id="UP001197093">
    <property type="component" value="Unassembled WGS sequence"/>
</dbReference>
<evidence type="ECO:0000256" key="11">
    <source>
        <dbReference type="ARBA" id="ARBA00034776"/>
    </source>
</evidence>
<comment type="subunit">
    <text evidence="13">Subunit of dynactin, a multiprotein complex part of a tripartite complex with dynein and a adapter, such as BICDL1, BICD2 or HOOK3. The dynactin complex is built around ACTR1A/ACTB filament and consists of an actin-related filament composed of a shoulder domain, a pointed end and a barbed end. Its length is defined by its flexible shoulder domain. The soulder is composed of 2 DCTN1 subunits, 4 DCTN2 and 2 DCTN3. The 4 DCNT2 (via N-terminus) bind the ACTR1A filament and act as molecular rulers to determine the length. The pointed end is important for binding dynein-dynactin cargo adapters. Consists of 4 subunits: ACTR10, DCNT4, DCTN5 and DCTN6. The barbed end is composed of a CAPZA1:CAPZB heterodimers, which binds ACTR1A/ACTB filament and dynactin and stabilizes dynactin. Interacts with ATP7B, but not ATP7A, in a copper-dependent manner. Interacts with ANK2; this interaction is required for localization at costameres. Interacts with N4BP2L1.</text>
</comment>
<organism evidence="16 17">
    <name type="scientific">Staphylotrichum longicolle</name>
    <dbReference type="NCBI Taxonomy" id="669026"/>
    <lineage>
        <taxon>Eukaryota</taxon>
        <taxon>Fungi</taxon>
        <taxon>Dikarya</taxon>
        <taxon>Ascomycota</taxon>
        <taxon>Pezizomycotina</taxon>
        <taxon>Sordariomycetes</taxon>
        <taxon>Sordariomycetidae</taxon>
        <taxon>Sordariales</taxon>
        <taxon>Chaetomiaceae</taxon>
        <taxon>Staphylotrichum</taxon>
    </lineage>
</organism>
<keyword evidence="15" id="KW-0472">Membrane</keyword>
<comment type="subcellular location">
    <subcellularLocation>
        <location evidence="1">Cytoplasm</location>
        <location evidence="1">Cytoskeleton</location>
        <location evidence="1">Microtubule organizing center</location>
        <location evidence="1">Centrosome</location>
    </subcellularLocation>
    <subcellularLocation>
        <location evidence="2">Cytoplasm</location>
        <location evidence="2">Cytoskeleton</location>
        <location evidence="2">Stress fiber</location>
    </subcellularLocation>
    <subcellularLocation>
        <location evidence="3">Cytoplasm</location>
        <location evidence="3">Myofibril</location>
    </subcellularLocation>
</comment>
<evidence type="ECO:0000256" key="6">
    <source>
        <dbReference type="ARBA" id="ARBA00022553"/>
    </source>
</evidence>
<evidence type="ECO:0000256" key="15">
    <source>
        <dbReference type="SAM" id="Phobius"/>
    </source>
</evidence>
<evidence type="ECO:0000256" key="7">
    <source>
        <dbReference type="ARBA" id="ARBA00022843"/>
    </source>
</evidence>
<reference evidence="16" key="1">
    <citation type="submission" date="2023-02" db="EMBL/GenBank/DDBJ databases">
        <authorList>
            <person name="Palmer J.M."/>
        </authorList>
    </citation>
    <scope>NUCLEOTIDE SEQUENCE</scope>
    <source>
        <strain evidence="16">FW57</strain>
    </source>
</reference>
<keyword evidence="9" id="KW-0175">Coiled coil</keyword>
<keyword evidence="10" id="KW-0206">Cytoskeleton</keyword>
<feature type="compositionally biased region" description="Basic and acidic residues" evidence="14">
    <location>
        <begin position="589"/>
        <end position="599"/>
    </location>
</feature>
<feature type="transmembrane region" description="Helical" evidence="15">
    <location>
        <begin position="118"/>
        <end position="138"/>
    </location>
</feature>
<evidence type="ECO:0000313" key="17">
    <source>
        <dbReference type="Proteomes" id="UP001197093"/>
    </source>
</evidence>
<feature type="region of interest" description="Disordered" evidence="14">
    <location>
        <begin position="152"/>
        <end position="174"/>
    </location>
</feature>
<feature type="compositionally biased region" description="Polar residues" evidence="14">
    <location>
        <begin position="152"/>
        <end position="161"/>
    </location>
</feature>
<protein>
    <recommendedName>
        <fullName evidence="12">Dynactin subunit 4</fullName>
    </recommendedName>
</protein>
<keyword evidence="4" id="KW-0963">Cytoplasm</keyword>
<dbReference type="AlphaFoldDB" id="A0AAD4I0Q7"/>
<feature type="compositionally biased region" description="Basic and acidic residues" evidence="14">
    <location>
        <begin position="302"/>
        <end position="319"/>
    </location>
</feature>
<keyword evidence="7" id="KW-0832">Ubl conjugation</keyword>
<feature type="transmembrane region" description="Helical" evidence="15">
    <location>
        <begin position="22"/>
        <end position="42"/>
    </location>
</feature>
<evidence type="ECO:0000256" key="8">
    <source>
        <dbReference type="ARBA" id="ARBA00022990"/>
    </source>
</evidence>
<evidence type="ECO:0000256" key="13">
    <source>
        <dbReference type="ARBA" id="ARBA00093507"/>
    </source>
</evidence>
<feature type="region of interest" description="Disordered" evidence="14">
    <location>
        <begin position="589"/>
        <end position="621"/>
    </location>
</feature>
<dbReference type="Pfam" id="PF05502">
    <property type="entry name" value="Dynactin_p62"/>
    <property type="match status" value="1"/>
</dbReference>
<sequence>MAPPTNKAVAAPRWSHTPTTPLLLWLGVSLPLVAWDTGYMLMRPHTMPGGSLHWPLWVPYALYGEVDHLYGFKQWHLKNSFAAAQSLMNLVESLMYLGYLALWYSYGKPAAPGGRKAVGGRVGAIAALLGFSAAVMTVSKTVLYYSSTIARPSDANSPTSTEPDEDDRTFDPRAPRSNFSLYPLEYLLYCEDCHQIRCPRCVTEEIVTYYCPNCLFEVPSSNLKSEGNRCFQCPICIGPLAVTSVETKPDPGLLAAPDSASPHSGPYALTCSYCNWSSTEVGIKFEKPNSIHAQLAKLRNGGETRLTAKEQKERRKDPSYRPQAAAQGELGEAEALDLETQFANLKLLYQKQLADPNAADNGLAALGDLGFSSPTSLSRIMSIYTGGSLQDKKPKSRVGAMREALEANEGLQLADLDESAAIAQLQDEGLDGTASTSQLADQPPNIGEVHLHGSDRFISELRPIPYLLRTKRSKRCPVCRHIISKPEAKVQTTRFRIRLVAGSYIPSIAIRPLSLSSGSSASGAAVPGALLEPLKPTHFLLTFKNPIFETIKVTLGAPAKTPGRFASKVTVLCPDFEIDANTDVWDEALKEGGERDRERERRRRKGEEGSGGGSNNNHNQLEVGKIWERGRNWVSIVVEVVPASLTVEHGEGPLREDEDVLEIPMFVRVEWEAETGGEDVGTAPSKDKEAREKRELAYWCVLGLGRIRQ</sequence>
<evidence type="ECO:0000256" key="12">
    <source>
        <dbReference type="ARBA" id="ARBA00034864"/>
    </source>
</evidence>
<keyword evidence="8" id="KW-0007">Acetylation</keyword>
<dbReference type="PANTHER" id="PTHR13034:SF2">
    <property type="entry name" value="DYNACTIN SUBUNIT 4"/>
    <property type="match status" value="1"/>
</dbReference>
<keyword evidence="15" id="KW-0812">Transmembrane</keyword>
<keyword evidence="15" id="KW-1133">Transmembrane helix</keyword>
<evidence type="ECO:0000256" key="10">
    <source>
        <dbReference type="ARBA" id="ARBA00023212"/>
    </source>
</evidence>
<dbReference type="GO" id="GO:0001725">
    <property type="term" value="C:stress fiber"/>
    <property type="evidence" value="ECO:0007669"/>
    <property type="project" value="UniProtKB-SubCell"/>
</dbReference>